<dbReference type="PRINTS" id="PR00103">
    <property type="entry name" value="CAMPKINASE"/>
</dbReference>
<dbReference type="PROSITE" id="PS50042">
    <property type="entry name" value="CNMP_BINDING_3"/>
    <property type="match status" value="1"/>
</dbReference>
<dbReference type="Proteomes" id="UP001268036">
    <property type="component" value="Unassembled WGS sequence"/>
</dbReference>
<feature type="domain" description="Cyclic nucleotide-binding" evidence="1">
    <location>
        <begin position="154"/>
        <end position="248"/>
    </location>
</feature>
<dbReference type="Gene3D" id="2.60.120.10">
    <property type="entry name" value="Jelly Rolls"/>
    <property type="match status" value="1"/>
</dbReference>
<dbReference type="PANTHER" id="PTHR24567:SF74">
    <property type="entry name" value="HTH-TYPE TRANSCRIPTIONAL REGULATOR ARCR"/>
    <property type="match status" value="1"/>
</dbReference>
<evidence type="ECO:0000313" key="3">
    <source>
        <dbReference type="Proteomes" id="UP001268036"/>
    </source>
</evidence>
<name>A0AAJ2BR11_9PSED</name>
<dbReference type="SMART" id="SM00100">
    <property type="entry name" value="cNMP"/>
    <property type="match status" value="1"/>
</dbReference>
<dbReference type="PROSITE" id="PS00888">
    <property type="entry name" value="CNMP_BINDING_1"/>
    <property type="match status" value="1"/>
</dbReference>
<dbReference type="GO" id="GO:0003700">
    <property type="term" value="F:DNA-binding transcription factor activity"/>
    <property type="evidence" value="ECO:0007669"/>
    <property type="project" value="TreeGrafter"/>
</dbReference>
<sequence length="278" mass="30352">MYLIGDQPPYVDQLRQALQAIPAQLLSGVSPSRQPLQLSAAELSQNWMRDDEVYLIQQGPLRVVLDQRALFVLGDGDLIGLGQALDLPPLAYEGDADILVQPYNREAFLKAATATPALRDALLRYLLGQQALLADALTRLKPPVTQPATGFQRYAAGEEIIRQGDSAEHVFVITEGHAEAWVDGCKVGEVCQDEIVGALAVFSHTPRTASVIAKTACTVLVIPQDQFVQLMESTPRIAHSLIENMARHIDSLNKEVTRPARGSGTPPSQQLRNILEYA</sequence>
<accession>A0AAJ2BR11</accession>
<dbReference type="AlphaFoldDB" id="A0AAJ2BR11"/>
<dbReference type="InterPro" id="IPR050397">
    <property type="entry name" value="Env_Response_Regulators"/>
</dbReference>
<dbReference type="InterPro" id="IPR018488">
    <property type="entry name" value="cNMP-bd_CS"/>
</dbReference>
<dbReference type="RefSeq" id="WP_309758915.1">
    <property type="nucleotide sequence ID" value="NZ_JAVJAF010000001.1"/>
</dbReference>
<dbReference type="InterPro" id="IPR000595">
    <property type="entry name" value="cNMP-bd_dom"/>
</dbReference>
<dbReference type="GO" id="GO:0005829">
    <property type="term" value="C:cytosol"/>
    <property type="evidence" value="ECO:0007669"/>
    <property type="project" value="TreeGrafter"/>
</dbReference>
<organism evidence="2 3">
    <name type="scientific">Pseudomonas oryzihabitans</name>
    <dbReference type="NCBI Taxonomy" id="47885"/>
    <lineage>
        <taxon>Bacteria</taxon>
        <taxon>Pseudomonadati</taxon>
        <taxon>Pseudomonadota</taxon>
        <taxon>Gammaproteobacteria</taxon>
        <taxon>Pseudomonadales</taxon>
        <taxon>Pseudomonadaceae</taxon>
        <taxon>Pseudomonas</taxon>
    </lineage>
</organism>
<protein>
    <submittedName>
        <fullName evidence="2">CRP-like cAMP-binding protein</fullName>
    </submittedName>
</protein>
<dbReference type="PANTHER" id="PTHR24567">
    <property type="entry name" value="CRP FAMILY TRANSCRIPTIONAL REGULATORY PROTEIN"/>
    <property type="match status" value="1"/>
</dbReference>
<comment type="caution">
    <text evidence="2">The sequence shown here is derived from an EMBL/GenBank/DDBJ whole genome shotgun (WGS) entry which is preliminary data.</text>
</comment>
<gene>
    <name evidence="2" type="ORF">QE440_002575</name>
</gene>
<dbReference type="EMBL" id="JAVJAF010000001">
    <property type="protein sequence ID" value="MDR6234834.1"/>
    <property type="molecule type" value="Genomic_DNA"/>
</dbReference>
<dbReference type="Pfam" id="PF00027">
    <property type="entry name" value="cNMP_binding"/>
    <property type="match status" value="1"/>
</dbReference>
<dbReference type="InterPro" id="IPR014710">
    <property type="entry name" value="RmlC-like_jellyroll"/>
</dbReference>
<reference evidence="2" key="1">
    <citation type="submission" date="2023-08" db="EMBL/GenBank/DDBJ databases">
        <title>Functional and genomic diversity of the sorghum phyllosphere microbiome.</title>
        <authorList>
            <person name="Shade A."/>
        </authorList>
    </citation>
    <scope>NUCLEOTIDE SEQUENCE</scope>
    <source>
        <strain evidence="2">SORGH_AS_0201</strain>
    </source>
</reference>
<dbReference type="CDD" id="cd00038">
    <property type="entry name" value="CAP_ED"/>
    <property type="match status" value="1"/>
</dbReference>
<dbReference type="SUPFAM" id="SSF51206">
    <property type="entry name" value="cAMP-binding domain-like"/>
    <property type="match status" value="1"/>
</dbReference>
<proteinExistence type="predicted"/>
<evidence type="ECO:0000259" key="1">
    <source>
        <dbReference type="PROSITE" id="PS50042"/>
    </source>
</evidence>
<evidence type="ECO:0000313" key="2">
    <source>
        <dbReference type="EMBL" id="MDR6234834.1"/>
    </source>
</evidence>
<dbReference type="InterPro" id="IPR018490">
    <property type="entry name" value="cNMP-bd_dom_sf"/>
</dbReference>